<proteinExistence type="predicted"/>
<dbReference type="Proteomes" id="UP001257234">
    <property type="component" value="Unassembled WGS sequence"/>
</dbReference>
<evidence type="ECO:0000313" key="1">
    <source>
        <dbReference type="EMBL" id="MDR5591457.1"/>
    </source>
</evidence>
<dbReference type="RefSeq" id="WP_309562318.1">
    <property type="nucleotide sequence ID" value="NZ_JAVJIU010000004.1"/>
</dbReference>
<gene>
    <name evidence="1" type="ORF">RE431_12485</name>
</gene>
<comment type="caution">
    <text evidence="1">The sequence shown here is derived from an EMBL/GenBank/DDBJ whole genome shotgun (WGS) entry which is preliminary data.</text>
</comment>
<accession>A0ABU1ESV1</accession>
<reference evidence="2" key="1">
    <citation type="submission" date="2023-07" db="EMBL/GenBank/DDBJ databases">
        <title>Christiangramia sp. SM2212., a novel bacterium of the family Flavobacteriaceae isolated from the sea sediment.</title>
        <authorList>
            <person name="Wang J."/>
            <person name="Zhang X."/>
        </authorList>
    </citation>
    <scope>NUCLEOTIDE SEQUENCE [LARGE SCALE GENOMIC DNA]</scope>
    <source>
        <strain evidence="2">SM2212</strain>
    </source>
</reference>
<evidence type="ECO:0000313" key="2">
    <source>
        <dbReference type="Proteomes" id="UP001257234"/>
    </source>
</evidence>
<organism evidence="1 2">
    <name type="scientific">Christiangramia sediminicola</name>
    <dbReference type="NCBI Taxonomy" id="3073267"/>
    <lineage>
        <taxon>Bacteria</taxon>
        <taxon>Pseudomonadati</taxon>
        <taxon>Bacteroidota</taxon>
        <taxon>Flavobacteriia</taxon>
        <taxon>Flavobacteriales</taxon>
        <taxon>Flavobacteriaceae</taxon>
        <taxon>Christiangramia</taxon>
    </lineage>
</organism>
<dbReference type="PROSITE" id="PS51257">
    <property type="entry name" value="PROKAR_LIPOPROTEIN"/>
    <property type="match status" value="1"/>
</dbReference>
<keyword evidence="2" id="KW-1185">Reference proteome</keyword>
<protein>
    <submittedName>
        <fullName evidence="1">Uncharacterized protein</fullName>
    </submittedName>
</protein>
<name>A0ABU1ESV1_9FLAO</name>
<sequence>MKRFLIYFLVVISALACSKDELETKQEYEDELRARFQEIENFIAQGNCKSSDECDYLPLGDKPCGGPRSYVIFSNSIDREKLEVMVERYTRLEKEYNEKFGVYSDCSFVSPPQNVGCINSKCARIMNE</sequence>
<dbReference type="EMBL" id="JAVJIU010000004">
    <property type="protein sequence ID" value="MDR5591457.1"/>
    <property type="molecule type" value="Genomic_DNA"/>
</dbReference>